<organism evidence="4 5">
    <name type="scientific">Corynebacterium lizhenjunii</name>
    <dbReference type="NCBI Taxonomy" id="2709394"/>
    <lineage>
        <taxon>Bacteria</taxon>
        <taxon>Bacillati</taxon>
        <taxon>Actinomycetota</taxon>
        <taxon>Actinomycetes</taxon>
        <taxon>Mycobacteriales</taxon>
        <taxon>Corynebacteriaceae</taxon>
        <taxon>Corynebacterium</taxon>
    </lineage>
</organism>
<sequence length="174" mass="19368">MNAHTFTPDRSHLLAIALMVMIAVIGIGWAPQYLAWVLIFPLAWMYWVLKARTIVSEEGLDIQYAFRGNRSLSWEQFAGIGFKGARAFARTNTGEEINLPGITFNSLPRLSQASRGRIPDALSAGQAAANEKVVVIHRDGQQVLLTQEEYARHQQQLAESPSATQPDTPPRRRA</sequence>
<evidence type="ECO:0000313" key="4">
    <source>
        <dbReference type="EMBL" id="QPK80048.1"/>
    </source>
</evidence>
<evidence type="ECO:0000259" key="3">
    <source>
        <dbReference type="Pfam" id="PF10756"/>
    </source>
</evidence>
<reference evidence="4 5" key="1">
    <citation type="submission" date="2020-11" db="EMBL/GenBank/DDBJ databases">
        <title>Corynebacterium sp. ZJ-599.</title>
        <authorList>
            <person name="Zhou J."/>
        </authorList>
    </citation>
    <scope>NUCLEOTIDE SEQUENCE [LARGE SCALE GENOMIC DNA]</scope>
    <source>
        <strain evidence="4 5">ZJ-599</strain>
    </source>
</reference>
<dbReference type="RefSeq" id="WP_165009176.1">
    <property type="nucleotide sequence ID" value="NZ_CP064954.1"/>
</dbReference>
<feature type="domain" description="Low molecular weight protein antigen 6 PH" evidence="3">
    <location>
        <begin position="51"/>
        <end position="121"/>
    </location>
</feature>
<evidence type="ECO:0000256" key="2">
    <source>
        <dbReference type="SAM" id="Phobius"/>
    </source>
</evidence>
<dbReference type="EMBL" id="CP064954">
    <property type="protein sequence ID" value="QPK80048.1"/>
    <property type="molecule type" value="Genomic_DNA"/>
</dbReference>
<keyword evidence="2" id="KW-0472">Membrane</keyword>
<accession>A0A7T0KFX2</accession>
<dbReference type="InterPro" id="IPR019692">
    <property type="entry name" value="CFP-6_PH"/>
</dbReference>
<evidence type="ECO:0000256" key="1">
    <source>
        <dbReference type="SAM" id="MobiDB-lite"/>
    </source>
</evidence>
<name>A0A7T0KFX2_9CORY</name>
<keyword evidence="2" id="KW-1133">Transmembrane helix</keyword>
<keyword evidence="2" id="KW-0812">Transmembrane</keyword>
<dbReference type="Pfam" id="PF10756">
    <property type="entry name" value="bPH_6"/>
    <property type="match status" value="1"/>
</dbReference>
<feature type="region of interest" description="Disordered" evidence="1">
    <location>
        <begin position="151"/>
        <end position="174"/>
    </location>
</feature>
<evidence type="ECO:0000313" key="5">
    <source>
        <dbReference type="Proteomes" id="UP000594681"/>
    </source>
</evidence>
<dbReference type="AlphaFoldDB" id="A0A7T0KFX2"/>
<protein>
    <submittedName>
        <fullName evidence="4">PH domain-containing protein</fullName>
    </submittedName>
</protein>
<dbReference type="KEGG" id="cliz:G7Y31_04995"/>
<proteinExistence type="predicted"/>
<dbReference type="Proteomes" id="UP000594681">
    <property type="component" value="Chromosome"/>
</dbReference>
<feature type="transmembrane region" description="Helical" evidence="2">
    <location>
        <begin position="12"/>
        <end position="27"/>
    </location>
</feature>
<gene>
    <name evidence="4" type="ORF">G7Y31_04995</name>
</gene>
<feature type="compositionally biased region" description="Polar residues" evidence="1">
    <location>
        <begin position="153"/>
        <end position="166"/>
    </location>
</feature>
<keyword evidence="5" id="KW-1185">Reference proteome</keyword>